<dbReference type="Proteomes" id="UP000823749">
    <property type="component" value="Chromosome 11"/>
</dbReference>
<evidence type="ECO:0000256" key="2">
    <source>
        <dbReference type="SAM" id="Phobius"/>
    </source>
</evidence>
<keyword evidence="4" id="KW-1185">Reference proteome</keyword>
<dbReference type="PANTHER" id="PTHR34188">
    <property type="entry name" value="OS01G0299500 PROTEIN"/>
    <property type="match status" value="1"/>
</dbReference>
<keyword evidence="2" id="KW-0472">Membrane</keyword>
<feature type="region of interest" description="Disordered" evidence="1">
    <location>
        <begin position="1"/>
        <end position="34"/>
    </location>
</feature>
<dbReference type="PANTHER" id="PTHR34188:SF21">
    <property type="entry name" value="BZIP DOMAIN-CONTAINING PROTEIN"/>
    <property type="match status" value="1"/>
</dbReference>
<sequence>MDDIDPRGSDVDIDLESGGTTSDEDGIRYPGSNGRHVDKLLGKSWSGLVGLERSIRCGESSGSHNKVLSSDDVLVDNVEMVNLLGKKMATDKRKKTSSKGSSKPPRPPRGPSLDSADIKWVREFSELAALKRKRVERLKSVRKAKADKASPLNSNLCAMVVTAIFCFVIIFQVFGLEQKLPLVLSSGFSSAFIGKGIVIQVVKLKNLSPSETSGQGFWLSS</sequence>
<evidence type="ECO:0000313" key="4">
    <source>
        <dbReference type="Proteomes" id="UP000823749"/>
    </source>
</evidence>
<protein>
    <recommendedName>
        <fullName evidence="5">Transmembrane protein</fullName>
    </recommendedName>
</protein>
<feature type="compositionally biased region" description="Basic and acidic residues" evidence="1">
    <location>
        <begin position="1"/>
        <end position="10"/>
    </location>
</feature>
<feature type="transmembrane region" description="Helical" evidence="2">
    <location>
        <begin position="152"/>
        <end position="174"/>
    </location>
</feature>
<comment type="caution">
    <text evidence="3">The sequence shown here is derived from an EMBL/GenBank/DDBJ whole genome shotgun (WGS) entry which is preliminary data.</text>
</comment>
<keyword evidence="2" id="KW-0812">Transmembrane</keyword>
<gene>
    <name evidence="3" type="ORF">RHGRI_031950</name>
</gene>
<evidence type="ECO:0008006" key="5">
    <source>
        <dbReference type="Google" id="ProtNLM"/>
    </source>
</evidence>
<dbReference type="EMBL" id="JACTNZ010000011">
    <property type="protein sequence ID" value="KAG5525468.1"/>
    <property type="molecule type" value="Genomic_DNA"/>
</dbReference>
<feature type="region of interest" description="Disordered" evidence="1">
    <location>
        <begin position="86"/>
        <end position="114"/>
    </location>
</feature>
<keyword evidence="2" id="KW-1133">Transmembrane helix</keyword>
<accession>A0AAV6IAC0</accession>
<organism evidence="3 4">
    <name type="scientific">Rhododendron griersonianum</name>
    <dbReference type="NCBI Taxonomy" id="479676"/>
    <lineage>
        <taxon>Eukaryota</taxon>
        <taxon>Viridiplantae</taxon>
        <taxon>Streptophyta</taxon>
        <taxon>Embryophyta</taxon>
        <taxon>Tracheophyta</taxon>
        <taxon>Spermatophyta</taxon>
        <taxon>Magnoliopsida</taxon>
        <taxon>eudicotyledons</taxon>
        <taxon>Gunneridae</taxon>
        <taxon>Pentapetalae</taxon>
        <taxon>asterids</taxon>
        <taxon>Ericales</taxon>
        <taxon>Ericaceae</taxon>
        <taxon>Ericoideae</taxon>
        <taxon>Rhodoreae</taxon>
        <taxon>Rhododendron</taxon>
    </lineage>
</organism>
<evidence type="ECO:0000313" key="3">
    <source>
        <dbReference type="EMBL" id="KAG5525468.1"/>
    </source>
</evidence>
<name>A0AAV6IAC0_9ERIC</name>
<proteinExistence type="predicted"/>
<evidence type="ECO:0000256" key="1">
    <source>
        <dbReference type="SAM" id="MobiDB-lite"/>
    </source>
</evidence>
<dbReference type="AlphaFoldDB" id="A0AAV6IAC0"/>
<reference evidence="3" key="1">
    <citation type="submission" date="2020-08" db="EMBL/GenBank/DDBJ databases">
        <title>Plant Genome Project.</title>
        <authorList>
            <person name="Zhang R.-G."/>
        </authorList>
    </citation>
    <scope>NUCLEOTIDE SEQUENCE</scope>
    <source>
        <strain evidence="3">WSP0</strain>
        <tissue evidence="3">Leaf</tissue>
    </source>
</reference>